<comment type="catalytic activity">
    <reaction evidence="5 6">
        <text>Exonucleolytic cleavage in either 5'- to 3'- or 3'- to 5'-direction to yield nucleoside 5'-phosphates.</text>
        <dbReference type="EC" id="3.1.11.6"/>
    </reaction>
</comment>
<evidence type="ECO:0000256" key="1">
    <source>
        <dbReference type="ARBA" id="ARBA00022490"/>
    </source>
</evidence>
<reference evidence="10" key="1">
    <citation type="submission" date="2017-01" db="EMBL/GenBank/DDBJ databases">
        <authorList>
            <person name="Varghese N."/>
            <person name="Submissions S."/>
        </authorList>
    </citation>
    <scope>NUCLEOTIDE SEQUENCE [LARGE SCALE GENOMIC DNA]</scope>
    <source>
        <strain evidence="10">ATCC 51758</strain>
    </source>
</reference>
<dbReference type="GO" id="GO:0003676">
    <property type="term" value="F:nucleic acid binding"/>
    <property type="evidence" value="ECO:0007669"/>
    <property type="project" value="InterPro"/>
</dbReference>
<keyword evidence="4 5" id="KW-0269">Exonuclease</keyword>
<dbReference type="EMBL" id="FTMD01000003">
    <property type="protein sequence ID" value="SIQ29636.1"/>
    <property type="molecule type" value="Genomic_DNA"/>
</dbReference>
<evidence type="ECO:0000313" key="10">
    <source>
        <dbReference type="Proteomes" id="UP000186819"/>
    </source>
</evidence>
<evidence type="ECO:0000256" key="5">
    <source>
        <dbReference type="HAMAP-Rule" id="MF_00378"/>
    </source>
</evidence>
<keyword evidence="1 5" id="KW-0963">Cytoplasm</keyword>
<name>A0A1N6RLS8_9RHOO</name>
<dbReference type="GO" id="GO:0008855">
    <property type="term" value="F:exodeoxyribonuclease VII activity"/>
    <property type="evidence" value="ECO:0007669"/>
    <property type="project" value="UniProtKB-UniRule"/>
</dbReference>
<gene>
    <name evidence="5" type="primary">xseA</name>
    <name evidence="9" type="ORF">SAMN05421829_103287</name>
</gene>
<organism evidence="9 10">
    <name type="scientific">Aromatoleum tolulyticum</name>
    <dbReference type="NCBI Taxonomy" id="34027"/>
    <lineage>
        <taxon>Bacteria</taxon>
        <taxon>Pseudomonadati</taxon>
        <taxon>Pseudomonadota</taxon>
        <taxon>Betaproteobacteria</taxon>
        <taxon>Rhodocyclales</taxon>
        <taxon>Rhodocyclaceae</taxon>
        <taxon>Aromatoleum</taxon>
    </lineage>
</organism>
<comment type="subcellular location">
    <subcellularLocation>
        <location evidence="5 6">Cytoplasm</location>
    </subcellularLocation>
</comment>
<dbReference type="HAMAP" id="MF_00378">
    <property type="entry name" value="Exonuc_7_L"/>
    <property type="match status" value="1"/>
</dbReference>
<sequence length="458" mass="49885">MQNTVSLPFGGADDTNGGSRTISVSALNRVARETLEARFPLLWVSGEISNLTRAPSGHLYFTLKDAQAQVRCTMWRNRAQLLPFRPENGMRVDARSVVTLYEARGDFQLSVEALRQTGQGNLFEAFLHLKEKLAAEGLFDPAAKRELPPYPRRIGVVTSSAAAAWKDVLAALQRRAPHLEVVLYPSPVQGADAGARLAEAVRTADARAAEDGIDLLLVVRGGGSIEDLWAFNDEALARAIRACTVPVVSGVGHETDFTIADFAADVRAATPTGAAELASAGYHAARARVGEIERSLSAGMERRLHGLAQRLDRAALRLVHPRERLGLARERSERLAARLGAAMTRRLERLEGARRVLELRLVARKPDLRREMERCVRAAQRLGAAGEQLVQRRAERIAALATHLQHLAPQAVLARGYSITRDADGRILRAADETTAGEEISVELAIGRLRAIVNSTEA</sequence>
<comment type="function">
    <text evidence="5">Bidirectionally degrades single-stranded DNA into large acid-insoluble oligonucleotides, which are then degraded further into small acid-soluble oligonucleotides.</text>
</comment>
<protein>
    <recommendedName>
        <fullName evidence="5">Exodeoxyribonuclease 7 large subunit</fullName>
        <ecNumber evidence="5">3.1.11.6</ecNumber>
    </recommendedName>
    <alternativeName>
        <fullName evidence="5">Exodeoxyribonuclease VII large subunit</fullName>
        <shortName evidence="5">Exonuclease VII large subunit</shortName>
    </alternativeName>
</protein>
<dbReference type="STRING" id="34027.SAMN05421829_103287"/>
<dbReference type="CDD" id="cd04489">
    <property type="entry name" value="ExoVII_LU_OBF"/>
    <property type="match status" value="1"/>
</dbReference>
<dbReference type="Proteomes" id="UP000186819">
    <property type="component" value="Unassembled WGS sequence"/>
</dbReference>
<proteinExistence type="inferred from homology"/>
<dbReference type="AlphaFoldDB" id="A0A1N6RLS8"/>
<evidence type="ECO:0000259" key="7">
    <source>
        <dbReference type="Pfam" id="PF02601"/>
    </source>
</evidence>
<dbReference type="InterPro" id="IPR003753">
    <property type="entry name" value="Exonuc_VII_L"/>
</dbReference>
<comment type="similarity">
    <text evidence="5 6">Belongs to the XseA family.</text>
</comment>
<dbReference type="Pfam" id="PF02601">
    <property type="entry name" value="Exonuc_VII_L"/>
    <property type="match status" value="1"/>
</dbReference>
<evidence type="ECO:0000256" key="6">
    <source>
        <dbReference type="RuleBase" id="RU004355"/>
    </source>
</evidence>
<evidence type="ECO:0000256" key="4">
    <source>
        <dbReference type="ARBA" id="ARBA00022839"/>
    </source>
</evidence>
<keyword evidence="10" id="KW-1185">Reference proteome</keyword>
<feature type="domain" description="Exonuclease VII large subunit C-terminal" evidence="7">
    <location>
        <begin position="138"/>
        <end position="451"/>
    </location>
</feature>
<dbReference type="GO" id="GO:0005737">
    <property type="term" value="C:cytoplasm"/>
    <property type="evidence" value="ECO:0007669"/>
    <property type="project" value="UniProtKB-SubCell"/>
</dbReference>
<dbReference type="NCBIfam" id="TIGR00237">
    <property type="entry name" value="xseA"/>
    <property type="match status" value="1"/>
</dbReference>
<dbReference type="InterPro" id="IPR025824">
    <property type="entry name" value="OB-fold_nuc-bd_dom"/>
</dbReference>
<dbReference type="EC" id="3.1.11.6" evidence="5"/>
<evidence type="ECO:0000259" key="8">
    <source>
        <dbReference type="Pfam" id="PF13742"/>
    </source>
</evidence>
<feature type="domain" description="OB-fold nucleic acid binding" evidence="8">
    <location>
        <begin position="22"/>
        <end position="114"/>
    </location>
</feature>
<evidence type="ECO:0000313" key="9">
    <source>
        <dbReference type="EMBL" id="SIQ29636.1"/>
    </source>
</evidence>
<dbReference type="GO" id="GO:0006308">
    <property type="term" value="P:DNA catabolic process"/>
    <property type="evidence" value="ECO:0007669"/>
    <property type="project" value="UniProtKB-UniRule"/>
</dbReference>
<dbReference type="RefSeq" id="WP_170879055.1">
    <property type="nucleotide sequence ID" value="NZ_FTMD01000003.1"/>
</dbReference>
<keyword evidence="2 5" id="KW-0540">Nuclease</keyword>
<evidence type="ECO:0000256" key="2">
    <source>
        <dbReference type="ARBA" id="ARBA00022722"/>
    </source>
</evidence>
<accession>A0A1N6RLS8</accession>
<dbReference type="InterPro" id="IPR020579">
    <property type="entry name" value="Exonuc_VII_lsu_C"/>
</dbReference>
<evidence type="ECO:0000256" key="3">
    <source>
        <dbReference type="ARBA" id="ARBA00022801"/>
    </source>
</evidence>
<comment type="subunit">
    <text evidence="5">Heterooligomer composed of large and small subunits.</text>
</comment>
<dbReference type="GO" id="GO:0009318">
    <property type="term" value="C:exodeoxyribonuclease VII complex"/>
    <property type="evidence" value="ECO:0007669"/>
    <property type="project" value="UniProtKB-UniRule"/>
</dbReference>
<dbReference type="PANTHER" id="PTHR30008:SF0">
    <property type="entry name" value="EXODEOXYRIBONUCLEASE 7 LARGE SUBUNIT"/>
    <property type="match status" value="1"/>
</dbReference>
<dbReference type="Pfam" id="PF13742">
    <property type="entry name" value="tRNA_anti_2"/>
    <property type="match status" value="1"/>
</dbReference>
<keyword evidence="3 5" id="KW-0378">Hydrolase</keyword>
<dbReference type="PANTHER" id="PTHR30008">
    <property type="entry name" value="EXODEOXYRIBONUCLEASE 7 LARGE SUBUNIT"/>
    <property type="match status" value="1"/>
</dbReference>